<dbReference type="EMBL" id="KZ820068">
    <property type="protein sequence ID" value="PWN49320.1"/>
    <property type="molecule type" value="Genomic_DNA"/>
</dbReference>
<evidence type="ECO:0000313" key="1">
    <source>
        <dbReference type="EMBL" id="PWN49320.1"/>
    </source>
</evidence>
<sequence>MRSGFRSCKPSPTLPASLSLSLPLPLSPLIPHSHSSLLIFFSSFFFFLLFFGFVKSLETAFRLSRPANPFATLLSDVKLGTNQATNHHGSWGGERWHGWK</sequence>
<reference evidence="1 2" key="1">
    <citation type="journal article" date="2018" name="Mol. Biol. Evol.">
        <title>Broad Genomic Sampling Reveals a Smut Pathogenic Ancestry of the Fungal Clade Ustilaginomycotina.</title>
        <authorList>
            <person name="Kijpornyongpan T."/>
            <person name="Mondo S.J."/>
            <person name="Barry K."/>
            <person name="Sandor L."/>
            <person name="Lee J."/>
            <person name="Lipzen A."/>
            <person name="Pangilinan J."/>
            <person name="LaButti K."/>
            <person name="Hainaut M."/>
            <person name="Henrissat B."/>
            <person name="Grigoriev I.V."/>
            <person name="Spatafora J.W."/>
            <person name="Aime M.C."/>
        </authorList>
    </citation>
    <scope>NUCLEOTIDE SEQUENCE [LARGE SCALE GENOMIC DNA]</scope>
    <source>
        <strain evidence="1 2">SA 807</strain>
    </source>
</reference>
<dbReference type="Proteomes" id="UP000245626">
    <property type="component" value="Unassembled WGS sequence"/>
</dbReference>
<keyword evidence="2" id="KW-1185">Reference proteome</keyword>
<proteinExistence type="predicted"/>
<protein>
    <submittedName>
        <fullName evidence="1">Uncharacterized protein</fullName>
    </submittedName>
</protein>
<accession>A0ACD0NUA6</accession>
<organism evidence="1 2">
    <name type="scientific">Violaceomyces palustris</name>
    <dbReference type="NCBI Taxonomy" id="1673888"/>
    <lineage>
        <taxon>Eukaryota</taxon>
        <taxon>Fungi</taxon>
        <taxon>Dikarya</taxon>
        <taxon>Basidiomycota</taxon>
        <taxon>Ustilaginomycotina</taxon>
        <taxon>Ustilaginomycetes</taxon>
        <taxon>Violaceomycetales</taxon>
        <taxon>Violaceomycetaceae</taxon>
        <taxon>Violaceomyces</taxon>
    </lineage>
</organism>
<gene>
    <name evidence="1" type="ORF">IE53DRAFT_151917</name>
</gene>
<evidence type="ECO:0000313" key="2">
    <source>
        <dbReference type="Proteomes" id="UP000245626"/>
    </source>
</evidence>
<name>A0ACD0NUA6_9BASI</name>